<organism evidence="2 3">
    <name type="scientific">Candidatus Lachnoclostridium pullistercoris</name>
    <dbReference type="NCBI Taxonomy" id="2838632"/>
    <lineage>
        <taxon>Bacteria</taxon>
        <taxon>Bacillati</taxon>
        <taxon>Bacillota</taxon>
        <taxon>Clostridia</taxon>
        <taxon>Lachnospirales</taxon>
        <taxon>Lachnospiraceae</taxon>
    </lineage>
</organism>
<feature type="region of interest" description="Disordered" evidence="1">
    <location>
        <begin position="245"/>
        <end position="290"/>
    </location>
</feature>
<dbReference type="EMBL" id="DWWL01000085">
    <property type="protein sequence ID" value="HJC48942.1"/>
    <property type="molecule type" value="Genomic_DNA"/>
</dbReference>
<sequence length="290" mass="32886">MKGRRKVILGAAVLLILISGSMLLWDYMKQSQSEKIYEELASQVEETTETAEEETEAEYVSPINFEELWAINEDVVGWLTIPGTVIDYPILHDPESNDTYLYTDIEGNRTASGSIYLDCDNEGDFSDLHNVLYGHHMRNGTMFKDIMKFREQDFMEEHQEAYIYLPDREIRLRPFSCLYTTSDGIRRMTKFDDEETFQAYVAEMTKGSSAYIQPEQEVERLFSFVTCSYEFDDARTIMYAYEVTEDEDGTGETESEPEVSAADDGAETDTGDGQQAAAGDGQLTDAGDGQ</sequence>
<dbReference type="Proteomes" id="UP000823883">
    <property type="component" value="Unassembled WGS sequence"/>
</dbReference>
<dbReference type="AlphaFoldDB" id="A0A9D2T735"/>
<dbReference type="Gene3D" id="2.40.260.10">
    <property type="entry name" value="Sortase"/>
    <property type="match status" value="1"/>
</dbReference>
<evidence type="ECO:0000256" key="1">
    <source>
        <dbReference type="SAM" id="MobiDB-lite"/>
    </source>
</evidence>
<dbReference type="CDD" id="cd05826">
    <property type="entry name" value="Sortase_B"/>
    <property type="match status" value="1"/>
</dbReference>
<reference evidence="2" key="2">
    <citation type="submission" date="2021-04" db="EMBL/GenBank/DDBJ databases">
        <authorList>
            <person name="Gilroy R."/>
        </authorList>
    </citation>
    <scope>NUCLEOTIDE SEQUENCE</scope>
    <source>
        <strain evidence="2">CHK183-5548</strain>
    </source>
</reference>
<dbReference type="InterPro" id="IPR023365">
    <property type="entry name" value="Sortase_dom-sf"/>
</dbReference>
<evidence type="ECO:0000313" key="2">
    <source>
        <dbReference type="EMBL" id="HJC48942.1"/>
    </source>
</evidence>
<dbReference type="InterPro" id="IPR009835">
    <property type="entry name" value="SrtB"/>
</dbReference>
<feature type="compositionally biased region" description="Acidic residues" evidence="1">
    <location>
        <begin position="245"/>
        <end position="257"/>
    </location>
</feature>
<dbReference type="EC" id="3.4.22.71" evidence="2"/>
<gene>
    <name evidence="2" type="primary">srtB</name>
    <name evidence="2" type="ORF">IAA04_12910</name>
</gene>
<dbReference type="NCBIfam" id="TIGR03064">
    <property type="entry name" value="sortase_srtB"/>
    <property type="match status" value="1"/>
</dbReference>
<dbReference type="SUPFAM" id="SSF63817">
    <property type="entry name" value="Sortase"/>
    <property type="match status" value="1"/>
</dbReference>
<feature type="compositionally biased region" description="Low complexity" evidence="1">
    <location>
        <begin position="271"/>
        <end position="290"/>
    </location>
</feature>
<dbReference type="GO" id="GO:0016787">
    <property type="term" value="F:hydrolase activity"/>
    <property type="evidence" value="ECO:0007669"/>
    <property type="project" value="UniProtKB-KW"/>
</dbReference>
<accession>A0A9D2T735</accession>
<comment type="caution">
    <text evidence="2">The sequence shown here is derived from an EMBL/GenBank/DDBJ whole genome shotgun (WGS) entry which is preliminary data.</text>
</comment>
<proteinExistence type="predicted"/>
<evidence type="ECO:0000313" key="3">
    <source>
        <dbReference type="Proteomes" id="UP000823883"/>
    </source>
</evidence>
<name>A0A9D2T735_9FIRM</name>
<keyword evidence="2" id="KW-0378">Hydrolase</keyword>
<reference evidence="2" key="1">
    <citation type="journal article" date="2021" name="PeerJ">
        <title>Extensive microbial diversity within the chicken gut microbiome revealed by metagenomics and culture.</title>
        <authorList>
            <person name="Gilroy R."/>
            <person name="Ravi A."/>
            <person name="Getino M."/>
            <person name="Pursley I."/>
            <person name="Horton D.L."/>
            <person name="Alikhan N.F."/>
            <person name="Baker D."/>
            <person name="Gharbi K."/>
            <person name="Hall N."/>
            <person name="Watson M."/>
            <person name="Adriaenssens E.M."/>
            <person name="Foster-Nyarko E."/>
            <person name="Jarju S."/>
            <person name="Secka A."/>
            <person name="Antonio M."/>
            <person name="Oren A."/>
            <person name="Chaudhuri R.R."/>
            <person name="La Ragione R."/>
            <person name="Hildebrand F."/>
            <person name="Pallen M.J."/>
        </authorList>
    </citation>
    <scope>NUCLEOTIDE SEQUENCE</scope>
    <source>
        <strain evidence="2">CHK183-5548</strain>
    </source>
</reference>
<protein>
    <submittedName>
        <fullName evidence="2">Class B sortase</fullName>
        <ecNumber evidence="2">3.4.22.71</ecNumber>
    </submittedName>
</protein>